<dbReference type="GO" id="GO:0016020">
    <property type="term" value="C:membrane"/>
    <property type="evidence" value="ECO:0007669"/>
    <property type="project" value="InterPro"/>
</dbReference>
<evidence type="ECO:0000259" key="2">
    <source>
        <dbReference type="Pfam" id="PF09648"/>
    </source>
</evidence>
<dbReference type="AlphaFoldDB" id="A0A1M4X901"/>
<reference evidence="3 4" key="1">
    <citation type="submission" date="2016-11" db="EMBL/GenBank/DDBJ databases">
        <authorList>
            <person name="Jaros S."/>
            <person name="Januszkiewicz K."/>
            <person name="Wedrychowicz H."/>
        </authorList>
    </citation>
    <scope>NUCLEOTIDE SEQUENCE [LARGE SCALE GENOMIC DNA]</scope>
    <source>
        <strain evidence="3 4">DSM 17918</strain>
    </source>
</reference>
<keyword evidence="1" id="KW-0812">Transmembrane</keyword>
<organism evidence="3 4">
    <name type="scientific">Caldanaerobius fijiensis DSM 17918</name>
    <dbReference type="NCBI Taxonomy" id="1121256"/>
    <lineage>
        <taxon>Bacteria</taxon>
        <taxon>Bacillati</taxon>
        <taxon>Bacillota</taxon>
        <taxon>Clostridia</taxon>
        <taxon>Thermoanaerobacterales</taxon>
        <taxon>Thermoanaerobacteraceae</taxon>
        <taxon>Caldanaerobius</taxon>
    </lineage>
</organism>
<sequence length="236" mass="27082">MDGGIKVDWQRAKWILLISFAIVNIYLLFIYINYSFGYDESTYLDAVKNLRAQDIVIDTKIPKTVRFMRMLKVETKKGEKTYRINKEVNDSRSATKLAQELIKRYNIGDTNTVLKSVYKTPDGFLVQFGEVYNGYYVDTSYINVNIYNDRAVVKWSYLTVRGMVGKEKAIIDGIQAIYSVLGETGKLKGTRITATEIGYYFMWDNAASGEAIPAWKLMVDNKMYYVNAYTGNVEAK</sequence>
<keyword evidence="4" id="KW-1185">Reference proteome</keyword>
<feature type="domain" description="Regulatory protein YycH-like" evidence="2">
    <location>
        <begin position="47"/>
        <end position="229"/>
    </location>
</feature>
<dbReference type="EMBL" id="FQVH01000007">
    <property type="protein sequence ID" value="SHE89990.1"/>
    <property type="molecule type" value="Genomic_DNA"/>
</dbReference>
<evidence type="ECO:0000256" key="1">
    <source>
        <dbReference type="SAM" id="Phobius"/>
    </source>
</evidence>
<name>A0A1M4X901_9THEO</name>
<evidence type="ECO:0000313" key="3">
    <source>
        <dbReference type="EMBL" id="SHE89990.1"/>
    </source>
</evidence>
<feature type="transmembrane region" description="Helical" evidence="1">
    <location>
        <begin position="12"/>
        <end position="32"/>
    </location>
</feature>
<proteinExistence type="predicted"/>
<protein>
    <submittedName>
        <fullName evidence="3">Two-component signal transduction system YycFG, regulatory protein YycI</fullName>
    </submittedName>
</protein>
<keyword evidence="1" id="KW-1133">Transmembrane helix</keyword>
<accession>A0A1M4X901</accession>
<dbReference type="STRING" id="1121256.SAMN02746089_00987"/>
<dbReference type="InterPro" id="IPR018604">
    <property type="entry name" value="YycI-like"/>
</dbReference>
<keyword evidence="1" id="KW-0472">Membrane</keyword>
<gene>
    <name evidence="3" type="ORF">SAMN02746089_00987</name>
</gene>
<dbReference type="Proteomes" id="UP000184088">
    <property type="component" value="Unassembled WGS sequence"/>
</dbReference>
<dbReference type="Gene3D" id="2.40.128.690">
    <property type="entry name" value="YycH protein, domain 3-like"/>
    <property type="match status" value="1"/>
</dbReference>
<evidence type="ECO:0000313" key="4">
    <source>
        <dbReference type="Proteomes" id="UP000184088"/>
    </source>
</evidence>
<dbReference type="Pfam" id="PF09648">
    <property type="entry name" value="YycI"/>
    <property type="match status" value="1"/>
</dbReference>